<feature type="compositionally biased region" description="Low complexity" evidence="1">
    <location>
        <begin position="64"/>
        <end position="74"/>
    </location>
</feature>
<keyword evidence="4" id="KW-1185">Reference proteome</keyword>
<gene>
    <name evidence="3" type="ORF">PMG11_07782</name>
</gene>
<organism evidence="3 4">
    <name type="scientific">Penicillium brasilianum</name>
    <dbReference type="NCBI Taxonomy" id="104259"/>
    <lineage>
        <taxon>Eukaryota</taxon>
        <taxon>Fungi</taxon>
        <taxon>Dikarya</taxon>
        <taxon>Ascomycota</taxon>
        <taxon>Pezizomycotina</taxon>
        <taxon>Eurotiomycetes</taxon>
        <taxon>Eurotiomycetidae</taxon>
        <taxon>Eurotiales</taxon>
        <taxon>Aspergillaceae</taxon>
        <taxon>Penicillium</taxon>
    </lineage>
</organism>
<proteinExistence type="predicted"/>
<dbReference type="InterPro" id="IPR056632">
    <property type="entry name" value="DUF7730"/>
</dbReference>
<dbReference type="Proteomes" id="UP000042958">
    <property type="component" value="Unassembled WGS sequence"/>
</dbReference>
<evidence type="ECO:0000259" key="2">
    <source>
        <dbReference type="Pfam" id="PF24864"/>
    </source>
</evidence>
<reference evidence="4" key="1">
    <citation type="journal article" date="2015" name="Genome Announc.">
        <title>Draft genome sequence of the fungus Penicillium brasilianum MG11.</title>
        <authorList>
            <person name="Horn F."/>
            <person name="Linde J."/>
            <person name="Mattern D.J."/>
            <person name="Walther G."/>
            <person name="Guthke R."/>
            <person name="Brakhage A.A."/>
            <person name="Valiante V."/>
        </authorList>
    </citation>
    <scope>NUCLEOTIDE SEQUENCE [LARGE SCALE GENOMIC DNA]</scope>
    <source>
        <strain evidence="4">MG11</strain>
    </source>
</reference>
<dbReference type="OrthoDB" id="515692at2759"/>
<evidence type="ECO:0000313" key="4">
    <source>
        <dbReference type="Proteomes" id="UP000042958"/>
    </source>
</evidence>
<name>A0A0F7TVP2_PENBI</name>
<feature type="region of interest" description="Disordered" evidence="1">
    <location>
        <begin position="39"/>
        <end position="79"/>
    </location>
</feature>
<protein>
    <recommendedName>
        <fullName evidence="2">DUF7730 domain-containing protein</fullName>
    </recommendedName>
</protein>
<evidence type="ECO:0000256" key="1">
    <source>
        <dbReference type="SAM" id="MobiDB-lite"/>
    </source>
</evidence>
<dbReference type="PANTHER" id="PTHR38790:SF4">
    <property type="entry name" value="2EXR DOMAIN-CONTAINING PROTEIN"/>
    <property type="match status" value="1"/>
</dbReference>
<feature type="compositionally biased region" description="Polar residues" evidence="1">
    <location>
        <begin position="40"/>
        <end position="50"/>
    </location>
</feature>
<dbReference type="AlphaFoldDB" id="A0A0F7TVP2"/>
<accession>A0A0F7TVP2</accession>
<feature type="region of interest" description="Disordered" evidence="1">
    <location>
        <begin position="397"/>
        <end position="417"/>
    </location>
</feature>
<dbReference type="STRING" id="104259.A0A0F7TVP2"/>
<evidence type="ECO:0000313" key="3">
    <source>
        <dbReference type="EMBL" id="CEJ59147.1"/>
    </source>
</evidence>
<sequence length="417" mass="45939">MRHFDAWVVRDPYSIWHYYTTGQRWKDTVRDLIHDRQICAPSNPNPQSTPIDLYPPSSPPSPPSSTAFSPTTIPQTSPLLTRLPPEIRAIIWSYVFGSDTLHLVTIKNKVRHVRCTASSSSPSSLTNHRTCCPTTRARWRLAPSPSTSTSTPTSTSTTCPTTLLYPHTHPSLPTTLSSSSPSLLRTCRSIYTETRTTLYKASTFDVDDLYTFIAFTQSLPPHALLSITRLTIQWTPIWTPLSGADHKHSIYAHTHSDALWLQFWARVASLPALREVRLSIDLGSFTGTTTGSGDVVLGGSGVRIPMEVGEAWTVPLCAVRGLSRFEMAVTARCDGVARRVLEGDLCRDAAVLRDWLEGVMCGGREVELSEILGERGLGGVEGAKLRVLEEWIRKGRGGEQGESMGKRSGQRLAIMAA</sequence>
<dbReference type="Pfam" id="PF24864">
    <property type="entry name" value="DUF7730"/>
    <property type="match status" value="1"/>
</dbReference>
<feature type="domain" description="DUF7730" evidence="2">
    <location>
        <begin position="75"/>
        <end position="280"/>
    </location>
</feature>
<dbReference type="EMBL" id="CDHK01000007">
    <property type="protein sequence ID" value="CEJ59147.1"/>
    <property type="molecule type" value="Genomic_DNA"/>
</dbReference>
<dbReference type="PANTHER" id="PTHR38790">
    <property type="entry name" value="2EXR DOMAIN-CONTAINING PROTEIN-RELATED"/>
    <property type="match status" value="1"/>
</dbReference>